<gene>
    <name evidence="1" type="ORF">CO145_00760</name>
</gene>
<feature type="non-terminal residue" evidence="1">
    <location>
        <position position="1"/>
    </location>
</feature>
<organism evidence="1 2">
    <name type="scientific">Candidatus Nealsonbacteria bacterium CG_4_9_14_3_um_filter_37_13</name>
    <dbReference type="NCBI Taxonomy" id="1974695"/>
    <lineage>
        <taxon>Bacteria</taxon>
        <taxon>Candidatus Nealsoniibacteriota</taxon>
    </lineage>
</organism>
<dbReference type="EMBL" id="PFVR01000024">
    <property type="protein sequence ID" value="PJA84696.1"/>
    <property type="molecule type" value="Genomic_DNA"/>
</dbReference>
<accession>A0A2M7Z5H9</accession>
<sequence>EDVEKAFNMGATKYLIKAHYTPTEVVEEIKQVLE</sequence>
<dbReference type="Proteomes" id="UP000231034">
    <property type="component" value="Unassembled WGS sequence"/>
</dbReference>
<comment type="caution">
    <text evidence="1">The sequence shown here is derived from an EMBL/GenBank/DDBJ whole genome shotgun (WGS) entry which is preliminary data.</text>
</comment>
<reference evidence="2" key="1">
    <citation type="submission" date="2017-09" db="EMBL/GenBank/DDBJ databases">
        <title>Depth-based differentiation of microbial function through sediment-hosted aquifers and enrichment of novel symbionts in the deep terrestrial subsurface.</title>
        <authorList>
            <person name="Probst A.J."/>
            <person name="Ladd B."/>
            <person name="Jarett J.K."/>
            <person name="Geller-Mcgrath D.E."/>
            <person name="Sieber C.M.K."/>
            <person name="Emerson J.B."/>
            <person name="Anantharaman K."/>
            <person name="Thomas B.C."/>
            <person name="Malmstrom R."/>
            <person name="Stieglmeier M."/>
            <person name="Klingl A."/>
            <person name="Woyke T."/>
            <person name="Ryan C.M."/>
            <person name="Banfield J.F."/>
        </authorList>
    </citation>
    <scope>NUCLEOTIDE SEQUENCE [LARGE SCALE GENOMIC DNA]</scope>
</reference>
<evidence type="ECO:0000313" key="1">
    <source>
        <dbReference type="EMBL" id="PJA84696.1"/>
    </source>
</evidence>
<protein>
    <submittedName>
        <fullName evidence="1">Response regulator</fullName>
    </submittedName>
</protein>
<proteinExistence type="predicted"/>
<dbReference type="AlphaFoldDB" id="A0A2M7Z5H9"/>
<name>A0A2M7Z5H9_9BACT</name>
<evidence type="ECO:0000313" key="2">
    <source>
        <dbReference type="Proteomes" id="UP000231034"/>
    </source>
</evidence>